<dbReference type="EMBL" id="CP019082">
    <property type="protein sequence ID" value="APW63509.1"/>
    <property type="molecule type" value="Genomic_DNA"/>
</dbReference>
<gene>
    <name evidence="1" type="ORF">BSF38_05081</name>
</gene>
<dbReference type="AlphaFoldDB" id="A0A1U7CX92"/>
<keyword evidence="2" id="KW-1185">Reference proteome</keyword>
<dbReference type="KEGG" id="pbor:BSF38_05081"/>
<name>A0A1U7CX92_9BACT</name>
<proteinExistence type="predicted"/>
<organism evidence="1 2">
    <name type="scientific">Paludisphaera borealis</name>
    <dbReference type="NCBI Taxonomy" id="1387353"/>
    <lineage>
        <taxon>Bacteria</taxon>
        <taxon>Pseudomonadati</taxon>
        <taxon>Planctomycetota</taxon>
        <taxon>Planctomycetia</taxon>
        <taxon>Isosphaerales</taxon>
        <taxon>Isosphaeraceae</taxon>
        <taxon>Paludisphaera</taxon>
    </lineage>
</organism>
<reference evidence="2" key="1">
    <citation type="submission" date="2016-12" db="EMBL/GenBank/DDBJ databases">
        <title>Comparative genomics of four Isosphaeraceae planctomycetes: a common pool of plasmids and glycoside hydrolase genes.</title>
        <authorList>
            <person name="Ivanova A."/>
        </authorList>
    </citation>
    <scope>NUCLEOTIDE SEQUENCE [LARGE SCALE GENOMIC DNA]</scope>
    <source>
        <strain evidence="2">PX4</strain>
    </source>
</reference>
<dbReference type="Proteomes" id="UP000186309">
    <property type="component" value="Chromosome"/>
</dbReference>
<dbReference type="STRING" id="1387353.BSF38_05081"/>
<evidence type="ECO:0000313" key="2">
    <source>
        <dbReference type="Proteomes" id="UP000186309"/>
    </source>
</evidence>
<accession>A0A1U7CX92</accession>
<protein>
    <submittedName>
        <fullName evidence="1">Uncharacterized protein</fullName>
    </submittedName>
</protein>
<dbReference type="RefSeq" id="WP_145952319.1">
    <property type="nucleotide sequence ID" value="NZ_CP019082.1"/>
</dbReference>
<sequence length="114" mass="12336">MPKHMLDPVLGAIAEHLRERLKGSGLRVTTRTADHNQAVRVGVPLIKLPVPPWTNPPSISTEISTTAKGYVLNFDLDLDDVPLDLNEPASLDRLEKVARAADALARAAGVRKGK</sequence>
<evidence type="ECO:0000313" key="1">
    <source>
        <dbReference type="EMBL" id="APW63509.1"/>
    </source>
</evidence>